<evidence type="ECO:0000256" key="1">
    <source>
        <dbReference type="ARBA" id="ARBA00022884"/>
    </source>
</evidence>
<dbReference type="PROSITE" id="PS50102">
    <property type="entry name" value="RRM"/>
    <property type="match status" value="1"/>
</dbReference>
<dbReference type="PaxDb" id="55529-EKX42520"/>
<feature type="domain" description="RRM" evidence="4">
    <location>
        <begin position="91"/>
        <end position="168"/>
    </location>
</feature>
<accession>L1J350</accession>
<evidence type="ECO:0000313" key="5">
    <source>
        <dbReference type="EMBL" id="EKX42520.1"/>
    </source>
</evidence>
<protein>
    <recommendedName>
        <fullName evidence="4">RRM domain-containing protein</fullName>
    </recommendedName>
</protein>
<dbReference type="SUPFAM" id="SSF54928">
    <property type="entry name" value="RNA-binding domain, RBD"/>
    <property type="match status" value="1"/>
</dbReference>
<dbReference type="SMART" id="SM00360">
    <property type="entry name" value="RRM"/>
    <property type="match status" value="1"/>
</dbReference>
<feature type="region of interest" description="Disordered" evidence="3">
    <location>
        <begin position="1"/>
        <end position="83"/>
    </location>
</feature>
<sequence length="213" mass="23028">MSGSEELMQVEEGEGQEGQEGQEEYEGEGEDPELAQMQKELAKAEQQKAELDKLNKQQGSGSAGSADGKSGGEDSELSAAAAADQAERDSRSIFIGNVDFAASVEEVQALFADCGEINAITIPVDKFTGRAKGFAYLEFADKASVLMAMEKNNALLRDRAIKVVNKRTNLPSWQVQPSRGRGGRGRGRGFSPARGRSYRGGYRGYGRGHFHPY</sequence>
<dbReference type="PANTHER" id="PTHR23236:SF12">
    <property type="entry name" value="EUKARYOTIC INITIATION FACTOR 4B-RELATED"/>
    <property type="match status" value="1"/>
</dbReference>
<feature type="compositionally biased region" description="Low complexity" evidence="3">
    <location>
        <begin position="56"/>
        <end position="68"/>
    </location>
</feature>
<keyword evidence="1 2" id="KW-0694">RNA-binding</keyword>
<dbReference type="Pfam" id="PF00076">
    <property type="entry name" value="RRM_1"/>
    <property type="match status" value="1"/>
</dbReference>
<dbReference type="GeneID" id="17299230"/>
<dbReference type="InterPro" id="IPR035979">
    <property type="entry name" value="RBD_domain_sf"/>
</dbReference>
<organism evidence="5">
    <name type="scientific">Guillardia theta (strain CCMP2712)</name>
    <name type="common">Cryptophyte</name>
    <dbReference type="NCBI Taxonomy" id="905079"/>
    <lineage>
        <taxon>Eukaryota</taxon>
        <taxon>Cryptophyceae</taxon>
        <taxon>Pyrenomonadales</taxon>
        <taxon>Geminigeraceae</taxon>
        <taxon>Guillardia</taxon>
    </lineage>
</organism>
<dbReference type="HOGENOM" id="CLU_012062_23_3_1"/>
<name>L1J350_GUITC</name>
<evidence type="ECO:0000313" key="6">
    <source>
        <dbReference type="EnsemblProtists" id="EKX42520"/>
    </source>
</evidence>
<dbReference type="Gene3D" id="3.30.70.330">
    <property type="match status" value="1"/>
</dbReference>
<dbReference type="EnsemblProtists" id="EKX42520">
    <property type="protein sequence ID" value="EKX42520"/>
    <property type="gene ID" value="GUITHDRAFT_88058"/>
</dbReference>
<dbReference type="InterPro" id="IPR000504">
    <property type="entry name" value="RRM_dom"/>
</dbReference>
<dbReference type="RefSeq" id="XP_005829500.1">
    <property type="nucleotide sequence ID" value="XM_005829443.1"/>
</dbReference>
<dbReference type="OMA" id="YRGRATY"/>
<evidence type="ECO:0000256" key="2">
    <source>
        <dbReference type="PROSITE-ProRule" id="PRU00176"/>
    </source>
</evidence>
<evidence type="ECO:0000256" key="3">
    <source>
        <dbReference type="SAM" id="MobiDB-lite"/>
    </source>
</evidence>
<dbReference type="InterPro" id="IPR012677">
    <property type="entry name" value="Nucleotide-bd_a/b_plait_sf"/>
</dbReference>
<feature type="compositionally biased region" description="Basic and acidic residues" evidence="3">
    <location>
        <begin position="40"/>
        <end position="55"/>
    </location>
</feature>
<dbReference type="OrthoDB" id="4726at2759"/>
<dbReference type="KEGG" id="gtt:GUITHDRAFT_88058"/>
<dbReference type="Proteomes" id="UP000011087">
    <property type="component" value="Unassembled WGS sequence"/>
</dbReference>
<keyword evidence="7" id="KW-1185">Reference proteome</keyword>
<dbReference type="eggNOG" id="KOG4209">
    <property type="taxonomic scope" value="Eukaryota"/>
</dbReference>
<dbReference type="STRING" id="905079.L1J350"/>
<dbReference type="GO" id="GO:0008143">
    <property type="term" value="F:poly(A) binding"/>
    <property type="evidence" value="ECO:0007669"/>
    <property type="project" value="TreeGrafter"/>
</dbReference>
<gene>
    <name evidence="5" type="ORF">GUITHDRAFT_88058</name>
</gene>
<evidence type="ECO:0000313" key="7">
    <source>
        <dbReference type="Proteomes" id="UP000011087"/>
    </source>
</evidence>
<evidence type="ECO:0000259" key="4">
    <source>
        <dbReference type="PROSITE" id="PS50102"/>
    </source>
</evidence>
<feature type="region of interest" description="Disordered" evidence="3">
    <location>
        <begin position="172"/>
        <end position="193"/>
    </location>
</feature>
<proteinExistence type="predicted"/>
<dbReference type="PANTHER" id="PTHR23236">
    <property type="entry name" value="EUKARYOTIC TRANSLATION INITIATION FACTOR 4B/4H"/>
    <property type="match status" value="1"/>
</dbReference>
<reference evidence="6" key="3">
    <citation type="submission" date="2016-03" db="UniProtKB">
        <authorList>
            <consortium name="EnsemblProtists"/>
        </authorList>
    </citation>
    <scope>IDENTIFICATION</scope>
</reference>
<dbReference type="AlphaFoldDB" id="L1J350"/>
<reference evidence="5 7" key="1">
    <citation type="journal article" date="2012" name="Nature">
        <title>Algal genomes reveal evolutionary mosaicism and the fate of nucleomorphs.</title>
        <authorList>
            <consortium name="DOE Joint Genome Institute"/>
            <person name="Curtis B.A."/>
            <person name="Tanifuji G."/>
            <person name="Burki F."/>
            <person name="Gruber A."/>
            <person name="Irimia M."/>
            <person name="Maruyama S."/>
            <person name="Arias M.C."/>
            <person name="Ball S.G."/>
            <person name="Gile G.H."/>
            <person name="Hirakawa Y."/>
            <person name="Hopkins J.F."/>
            <person name="Kuo A."/>
            <person name="Rensing S.A."/>
            <person name="Schmutz J."/>
            <person name="Symeonidi A."/>
            <person name="Elias M."/>
            <person name="Eveleigh R.J."/>
            <person name="Herman E.K."/>
            <person name="Klute M.J."/>
            <person name="Nakayama T."/>
            <person name="Obornik M."/>
            <person name="Reyes-Prieto A."/>
            <person name="Armbrust E.V."/>
            <person name="Aves S.J."/>
            <person name="Beiko R.G."/>
            <person name="Coutinho P."/>
            <person name="Dacks J.B."/>
            <person name="Durnford D.G."/>
            <person name="Fast N.M."/>
            <person name="Green B.R."/>
            <person name="Grisdale C.J."/>
            <person name="Hempel F."/>
            <person name="Henrissat B."/>
            <person name="Hoppner M.P."/>
            <person name="Ishida K."/>
            <person name="Kim E."/>
            <person name="Koreny L."/>
            <person name="Kroth P.G."/>
            <person name="Liu Y."/>
            <person name="Malik S.B."/>
            <person name="Maier U.G."/>
            <person name="McRose D."/>
            <person name="Mock T."/>
            <person name="Neilson J.A."/>
            <person name="Onodera N.T."/>
            <person name="Poole A.M."/>
            <person name="Pritham E.J."/>
            <person name="Richards T.A."/>
            <person name="Rocap G."/>
            <person name="Roy S.W."/>
            <person name="Sarai C."/>
            <person name="Schaack S."/>
            <person name="Shirato S."/>
            <person name="Slamovits C.H."/>
            <person name="Spencer D.F."/>
            <person name="Suzuki S."/>
            <person name="Worden A.Z."/>
            <person name="Zauner S."/>
            <person name="Barry K."/>
            <person name="Bell C."/>
            <person name="Bharti A.K."/>
            <person name="Crow J.A."/>
            <person name="Grimwood J."/>
            <person name="Kramer R."/>
            <person name="Lindquist E."/>
            <person name="Lucas S."/>
            <person name="Salamov A."/>
            <person name="McFadden G.I."/>
            <person name="Lane C.E."/>
            <person name="Keeling P.J."/>
            <person name="Gray M.W."/>
            <person name="Grigoriev I.V."/>
            <person name="Archibald J.M."/>
        </authorList>
    </citation>
    <scope>NUCLEOTIDE SEQUENCE</scope>
    <source>
        <strain evidence="5 7">CCMP2712</strain>
    </source>
</reference>
<feature type="compositionally biased region" description="Acidic residues" evidence="3">
    <location>
        <begin position="8"/>
        <end position="33"/>
    </location>
</feature>
<dbReference type="EMBL" id="JH993016">
    <property type="protein sequence ID" value="EKX42520.1"/>
    <property type="molecule type" value="Genomic_DNA"/>
</dbReference>
<reference evidence="7" key="2">
    <citation type="submission" date="2012-11" db="EMBL/GenBank/DDBJ databases">
        <authorList>
            <person name="Kuo A."/>
            <person name="Curtis B.A."/>
            <person name="Tanifuji G."/>
            <person name="Burki F."/>
            <person name="Gruber A."/>
            <person name="Irimia M."/>
            <person name="Maruyama S."/>
            <person name="Arias M.C."/>
            <person name="Ball S.G."/>
            <person name="Gile G.H."/>
            <person name="Hirakawa Y."/>
            <person name="Hopkins J.F."/>
            <person name="Rensing S.A."/>
            <person name="Schmutz J."/>
            <person name="Symeonidi A."/>
            <person name="Elias M."/>
            <person name="Eveleigh R.J."/>
            <person name="Herman E.K."/>
            <person name="Klute M.J."/>
            <person name="Nakayama T."/>
            <person name="Obornik M."/>
            <person name="Reyes-Prieto A."/>
            <person name="Armbrust E.V."/>
            <person name="Aves S.J."/>
            <person name="Beiko R.G."/>
            <person name="Coutinho P."/>
            <person name="Dacks J.B."/>
            <person name="Durnford D.G."/>
            <person name="Fast N.M."/>
            <person name="Green B.R."/>
            <person name="Grisdale C."/>
            <person name="Hempe F."/>
            <person name="Henrissat B."/>
            <person name="Hoppner M.P."/>
            <person name="Ishida K.-I."/>
            <person name="Kim E."/>
            <person name="Koreny L."/>
            <person name="Kroth P.G."/>
            <person name="Liu Y."/>
            <person name="Malik S.-B."/>
            <person name="Maier U.G."/>
            <person name="McRose D."/>
            <person name="Mock T."/>
            <person name="Neilson J.A."/>
            <person name="Onodera N.T."/>
            <person name="Poole A.M."/>
            <person name="Pritham E.J."/>
            <person name="Richards T.A."/>
            <person name="Rocap G."/>
            <person name="Roy S.W."/>
            <person name="Sarai C."/>
            <person name="Schaack S."/>
            <person name="Shirato S."/>
            <person name="Slamovits C.H."/>
            <person name="Spencer D.F."/>
            <person name="Suzuki S."/>
            <person name="Worden A.Z."/>
            <person name="Zauner S."/>
            <person name="Barry K."/>
            <person name="Bell C."/>
            <person name="Bharti A.K."/>
            <person name="Crow J.A."/>
            <person name="Grimwood J."/>
            <person name="Kramer R."/>
            <person name="Lindquist E."/>
            <person name="Lucas S."/>
            <person name="Salamov A."/>
            <person name="McFadden G.I."/>
            <person name="Lane C.E."/>
            <person name="Keeling P.J."/>
            <person name="Gray M.W."/>
            <person name="Grigoriev I.V."/>
            <person name="Archibald J.M."/>
        </authorList>
    </citation>
    <scope>NUCLEOTIDE SEQUENCE</scope>
    <source>
        <strain evidence="7">CCMP2712</strain>
    </source>
</reference>